<gene>
    <name evidence="3" type="ORF">HX89_12155</name>
</gene>
<dbReference type="PROSITE" id="PS50043">
    <property type="entry name" value="HTH_LUXR_2"/>
    <property type="match status" value="1"/>
</dbReference>
<feature type="region of interest" description="Disordered" evidence="1">
    <location>
        <begin position="312"/>
        <end position="331"/>
    </location>
</feature>
<proteinExistence type="predicted"/>
<name>A0A075JHZ8_9MICO</name>
<dbReference type="RefSeq" id="WP_038569410.1">
    <property type="nucleotide sequence ID" value="NZ_CP008889.1"/>
</dbReference>
<keyword evidence="4" id="KW-1185">Reference proteome</keyword>
<evidence type="ECO:0000313" key="4">
    <source>
        <dbReference type="Proteomes" id="UP000027986"/>
    </source>
</evidence>
<dbReference type="GO" id="GO:0003677">
    <property type="term" value="F:DNA binding"/>
    <property type="evidence" value="ECO:0007669"/>
    <property type="project" value="InterPro"/>
</dbReference>
<dbReference type="SUPFAM" id="SSF46894">
    <property type="entry name" value="C-terminal effector domain of the bipartite response regulators"/>
    <property type="match status" value="1"/>
</dbReference>
<sequence>MPHESSTDVPSGAPGTPAGALGAPAGTPGTIGGGTPADAIADLAAMMPEGAATTNALADLIGEDRPTELYLHLLMHGACDEDDLAAAGFAVDATAVALRILTARAMVERDSSGWRVTPPEQALPTLAGQLESRATSIRAALPGLVAAHRNAAKVTGANRLFEGTDALDGEREVAFAFAQCVANARHEVRAMRTRSIATRSPILDALPGSRDGRVGASQRLVTVDTVIDSSLVADFDADDFASLQPTPNVRVTLATGVPFTAAVNDDGMAVIETVSGGGVAGLVVHDAGLVAAVSSTIDLMLRLAAPLAATHPRASTQSMARQRTDGAQAATTDALSDQERLILTLLAAGVPDATVARRVGVSQRTFDRRVRSVMDRLNAQTRFQAGVLAARRGWL</sequence>
<dbReference type="OrthoDB" id="3369460at2"/>
<accession>A0A075JHZ8</accession>
<feature type="compositionally biased region" description="Low complexity" evidence="1">
    <location>
        <begin position="12"/>
        <end position="28"/>
    </location>
</feature>
<reference evidence="3 4" key="1">
    <citation type="submission" date="2014-07" db="EMBL/GenBank/DDBJ databases">
        <title>Genome Sequencing of Dermacoccus nishinomiyaensis.</title>
        <authorList>
            <person name="Hong K.W."/>
            <person name="Chan K.G."/>
        </authorList>
    </citation>
    <scope>NUCLEOTIDE SEQUENCE [LARGE SCALE GENOMIC DNA]</scope>
    <source>
        <strain evidence="3 4">M25</strain>
    </source>
</reference>
<organism evidence="3 4">
    <name type="scientific">Dermacoccus nishinomiyaensis</name>
    <dbReference type="NCBI Taxonomy" id="1274"/>
    <lineage>
        <taxon>Bacteria</taxon>
        <taxon>Bacillati</taxon>
        <taxon>Actinomycetota</taxon>
        <taxon>Actinomycetes</taxon>
        <taxon>Micrococcales</taxon>
        <taxon>Dermacoccaceae</taxon>
        <taxon>Dermacoccus</taxon>
    </lineage>
</organism>
<dbReference type="HOGENOM" id="CLU_697796_0_0_11"/>
<dbReference type="InterPro" id="IPR016032">
    <property type="entry name" value="Sig_transdc_resp-reg_C-effctor"/>
</dbReference>
<dbReference type="KEGG" id="dni:HX89_12155"/>
<feature type="domain" description="HTH luxR-type" evidence="2">
    <location>
        <begin position="328"/>
        <end position="393"/>
    </location>
</feature>
<protein>
    <recommendedName>
        <fullName evidence="2">HTH luxR-type domain-containing protein</fullName>
    </recommendedName>
</protein>
<dbReference type="Proteomes" id="UP000027986">
    <property type="component" value="Chromosome"/>
</dbReference>
<dbReference type="AlphaFoldDB" id="A0A075JHZ8"/>
<dbReference type="GO" id="GO:0006355">
    <property type="term" value="P:regulation of DNA-templated transcription"/>
    <property type="evidence" value="ECO:0007669"/>
    <property type="project" value="InterPro"/>
</dbReference>
<dbReference type="eggNOG" id="COG2197">
    <property type="taxonomic scope" value="Bacteria"/>
</dbReference>
<evidence type="ECO:0000256" key="1">
    <source>
        <dbReference type="SAM" id="MobiDB-lite"/>
    </source>
</evidence>
<feature type="region of interest" description="Disordered" evidence="1">
    <location>
        <begin position="1"/>
        <end position="34"/>
    </location>
</feature>
<dbReference type="GeneID" id="41841827"/>
<evidence type="ECO:0000259" key="2">
    <source>
        <dbReference type="PROSITE" id="PS50043"/>
    </source>
</evidence>
<dbReference type="InterPro" id="IPR000792">
    <property type="entry name" value="Tscrpt_reg_LuxR_C"/>
</dbReference>
<dbReference type="EMBL" id="CP008889">
    <property type="protein sequence ID" value="AIF41559.1"/>
    <property type="molecule type" value="Genomic_DNA"/>
</dbReference>
<dbReference type="InterPro" id="IPR036388">
    <property type="entry name" value="WH-like_DNA-bd_sf"/>
</dbReference>
<dbReference type="Pfam" id="PF00196">
    <property type="entry name" value="GerE"/>
    <property type="match status" value="1"/>
</dbReference>
<dbReference type="SMART" id="SM00421">
    <property type="entry name" value="HTH_LUXR"/>
    <property type="match status" value="1"/>
</dbReference>
<evidence type="ECO:0000313" key="3">
    <source>
        <dbReference type="EMBL" id="AIF41559.1"/>
    </source>
</evidence>
<dbReference type="Gene3D" id="1.10.10.10">
    <property type="entry name" value="Winged helix-like DNA-binding domain superfamily/Winged helix DNA-binding domain"/>
    <property type="match status" value="1"/>
</dbReference>